<protein>
    <submittedName>
        <fullName evidence="3">Uncharacterized protein</fullName>
    </submittedName>
</protein>
<feature type="compositionally biased region" description="Gly residues" evidence="2">
    <location>
        <begin position="228"/>
        <end position="242"/>
    </location>
</feature>
<evidence type="ECO:0000313" key="4">
    <source>
        <dbReference type="Proteomes" id="UP000247498"/>
    </source>
</evidence>
<evidence type="ECO:0000256" key="1">
    <source>
        <dbReference type="SAM" id="Coils"/>
    </source>
</evidence>
<sequence length="307" mass="32490">MAGSGAAHPSPICPAERPKGGAGAAPPGPAEQLQRLRTDCLWVSWEFRGEPQSPEGPFGGAAGRLRKLFAGQQQPQPGQRVCILHKTDPRASDALASTLRDMRARAAALERRESQLARREARLRRGFEDLASTAQGKALYEATDMARRAYHEAAAQQLELWAAVKAAEGARLRAAEIAEDAAAEGVRELKESHARAVAELQARVQELSAELEQTRAQQSAPPPEAAAPGGGAGGGGAFGGAPSGAASGRERPPPSRALAEQWARYFRDHGDGDEIPAPRRESGRGSDYGDDKWWEEEGGGKGEGAKA</sequence>
<feature type="compositionally biased region" description="Basic and acidic residues" evidence="2">
    <location>
        <begin position="265"/>
        <end position="292"/>
    </location>
</feature>
<evidence type="ECO:0000256" key="2">
    <source>
        <dbReference type="SAM" id="MobiDB-lite"/>
    </source>
</evidence>
<dbReference type="EMBL" id="BDRX01000153">
    <property type="protein sequence ID" value="GBF99311.1"/>
    <property type="molecule type" value="Genomic_DNA"/>
</dbReference>
<gene>
    <name evidence="3" type="ORF">Rsub_12092</name>
</gene>
<name>A0A2V0PHL3_9CHLO</name>
<reference evidence="3 4" key="1">
    <citation type="journal article" date="2018" name="Sci. Rep.">
        <title>Raphidocelis subcapitata (=Pseudokirchneriella subcapitata) provides an insight into genome evolution and environmental adaptations in the Sphaeropleales.</title>
        <authorList>
            <person name="Suzuki S."/>
            <person name="Yamaguchi H."/>
            <person name="Nakajima N."/>
            <person name="Kawachi M."/>
        </authorList>
    </citation>
    <scope>NUCLEOTIDE SEQUENCE [LARGE SCALE GENOMIC DNA]</scope>
    <source>
        <strain evidence="3 4">NIES-35</strain>
    </source>
</reference>
<evidence type="ECO:0000313" key="3">
    <source>
        <dbReference type="EMBL" id="GBF99311.1"/>
    </source>
</evidence>
<dbReference type="InParanoid" id="A0A2V0PHL3"/>
<dbReference type="Proteomes" id="UP000247498">
    <property type="component" value="Unassembled WGS sequence"/>
</dbReference>
<dbReference type="AlphaFoldDB" id="A0A2V0PHL3"/>
<accession>A0A2V0PHL3</accession>
<feature type="coiled-coil region" evidence="1">
    <location>
        <begin position="92"/>
        <end position="119"/>
    </location>
</feature>
<keyword evidence="1" id="KW-0175">Coiled coil</keyword>
<proteinExistence type="predicted"/>
<keyword evidence="4" id="KW-1185">Reference proteome</keyword>
<feature type="compositionally biased region" description="Basic and acidic residues" evidence="2">
    <location>
        <begin position="298"/>
        <end position="307"/>
    </location>
</feature>
<comment type="caution">
    <text evidence="3">The sequence shown here is derived from an EMBL/GenBank/DDBJ whole genome shotgun (WGS) entry which is preliminary data.</text>
</comment>
<organism evidence="3 4">
    <name type="scientific">Raphidocelis subcapitata</name>
    <dbReference type="NCBI Taxonomy" id="307507"/>
    <lineage>
        <taxon>Eukaryota</taxon>
        <taxon>Viridiplantae</taxon>
        <taxon>Chlorophyta</taxon>
        <taxon>core chlorophytes</taxon>
        <taxon>Chlorophyceae</taxon>
        <taxon>CS clade</taxon>
        <taxon>Sphaeropleales</taxon>
        <taxon>Selenastraceae</taxon>
        <taxon>Raphidocelis</taxon>
    </lineage>
</organism>
<feature type="region of interest" description="Disordered" evidence="2">
    <location>
        <begin position="1"/>
        <end position="32"/>
    </location>
</feature>
<feature type="region of interest" description="Disordered" evidence="2">
    <location>
        <begin position="208"/>
        <end position="307"/>
    </location>
</feature>